<evidence type="ECO:0000313" key="3">
    <source>
        <dbReference type="EMBL" id="GAA1913822.1"/>
    </source>
</evidence>
<evidence type="ECO:0000256" key="1">
    <source>
        <dbReference type="ARBA" id="ARBA00007435"/>
    </source>
</evidence>
<dbReference type="InterPro" id="IPR035901">
    <property type="entry name" value="GIY-YIG_endonuc_sf"/>
</dbReference>
<proteinExistence type="inferred from homology"/>
<dbReference type="Pfam" id="PF01541">
    <property type="entry name" value="GIY-YIG"/>
    <property type="match status" value="1"/>
</dbReference>
<feature type="domain" description="GIY-YIG" evidence="2">
    <location>
        <begin position="3"/>
        <end position="78"/>
    </location>
</feature>
<dbReference type="Proteomes" id="UP001501612">
    <property type="component" value="Unassembled WGS sequence"/>
</dbReference>
<dbReference type="InterPro" id="IPR000305">
    <property type="entry name" value="GIY-YIG_endonuc"/>
</dbReference>
<reference evidence="4" key="1">
    <citation type="journal article" date="2019" name="Int. J. Syst. Evol. Microbiol.">
        <title>The Global Catalogue of Microorganisms (GCM) 10K type strain sequencing project: providing services to taxonomists for standard genome sequencing and annotation.</title>
        <authorList>
            <consortium name="The Broad Institute Genomics Platform"/>
            <consortium name="The Broad Institute Genome Sequencing Center for Infectious Disease"/>
            <person name="Wu L."/>
            <person name="Ma J."/>
        </authorList>
    </citation>
    <scope>NUCLEOTIDE SEQUENCE [LARGE SCALE GENOMIC DNA]</scope>
    <source>
        <strain evidence="4">JCM 14046</strain>
    </source>
</reference>
<dbReference type="RefSeq" id="WP_344005531.1">
    <property type="nucleotide sequence ID" value="NZ_BAAAMY010000004.1"/>
</dbReference>
<dbReference type="SUPFAM" id="SSF82771">
    <property type="entry name" value="GIY-YIG endonuclease"/>
    <property type="match status" value="1"/>
</dbReference>
<comment type="caution">
    <text evidence="3">The sequence shown here is derived from an EMBL/GenBank/DDBJ whole genome shotgun (WGS) entry which is preliminary data.</text>
</comment>
<dbReference type="PANTHER" id="PTHR34477">
    <property type="entry name" value="UPF0213 PROTEIN YHBQ"/>
    <property type="match status" value="1"/>
</dbReference>
<dbReference type="InterPro" id="IPR050190">
    <property type="entry name" value="UPF0213_domain"/>
</dbReference>
<dbReference type="CDD" id="cd10456">
    <property type="entry name" value="GIY-YIG_UPF0213"/>
    <property type="match status" value="1"/>
</dbReference>
<dbReference type="EMBL" id="BAAAMY010000004">
    <property type="protein sequence ID" value="GAA1913822.1"/>
    <property type="molecule type" value="Genomic_DNA"/>
</dbReference>
<evidence type="ECO:0000313" key="4">
    <source>
        <dbReference type="Proteomes" id="UP001501612"/>
    </source>
</evidence>
<gene>
    <name evidence="3" type="ORF">GCM10009737_13940</name>
</gene>
<protein>
    <submittedName>
        <fullName evidence="3">GIY-YIG nuclease family protein</fullName>
    </submittedName>
</protein>
<dbReference type="Gene3D" id="3.40.1440.10">
    <property type="entry name" value="GIY-YIG endonuclease"/>
    <property type="match status" value="1"/>
</dbReference>
<accession>A0ABP5AJU1</accession>
<sequence length="110" mass="12547">MSRRGFAYMVRCSDGSYYVGSTTDLEARLHQHDSGTGAVYTRHRRPVVLVWHEEFPRIDDAFAREKQVQGWSRAKREALIRRDYAGLPALAESHAHVRRRAAAGDGPHED</sequence>
<organism evidence="3 4">
    <name type="scientific">Nocardioides lentus</name>
    <dbReference type="NCBI Taxonomy" id="338077"/>
    <lineage>
        <taxon>Bacteria</taxon>
        <taxon>Bacillati</taxon>
        <taxon>Actinomycetota</taxon>
        <taxon>Actinomycetes</taxon>
        <taxon>Propionibacteriales</taxon>
        <taxon>Nocardioidaceae</taxon>
        <taxon>Nocardioides</taxon>
    </lineage>
</organism>
<name>A0ABP5AJU1_9ACTN</name>
<dbReference type="PANTHER" id="PTHR34477:SF1">
    <property type="entry name" value="UPF0213 PROTEIN YHBQ"/>
    <property type="match status" value="1"/>
</dbReference>
<keyword evidence="4" id="KW-1185">Reference proteome</keyword>
<comment type="similarity">
    <text evidence="1">Belongs to the UPF0213 family.</text>
</comment>
<dbReference type="PROSITE" id="PS50164">
    <property type="entry name" value="GIY_YIG"/>
    <property type="match status" value="1"/>
</dbReference>
<evidence type="ECO:0000259" key="2">
    <source>
        <dbReference type="PROSITE" id="PS50164"/>
    </source>
</evidence>